<name>X0T095_9ZZZZ</name>
<dbReference type="EMBL" id="BARS01018992">
    <property type="protein sequence ID" value="GAF86644.1"/>
    <property type="molecule type" value="Genomic_DNA"/>
</dbReference>
<evidence type="ECO:0000313" key="1">
    <source>
        <dbReference type="EMBL" id="GAF86644.1"/>
    </source>
</evidence>
<gene>
    <name evidence="1" type="ORF">S01H1_30829</name>
</gene>
<accession>X0T095</accession>
<sequence length="75" mass="8721">MDILTKDTLSRLVHLSVEINTLPLDDFREEMGIIFENIAGMECLDEKILSELTDDLFEIKEMVNDNIDLLCEKYL</sequence>
<proteinExistence type="predicted"/>
<protein>
    <submittedName>
        <fullName evidence="1">Uncharacterized protein</fullName>
    </submittedName>
</protein>
<dbReference type="AlphaFoldDB" id="X0T095"/>
<comment type="caution">
    <text evidence="1">The sequence shown here is derived from an EMBL/GenBank/DDBJ whole genome shotgun (WGS) entry which is preliminary data.</text>
</comment>
<reference evidence="1" key="1">
    <citation type="journal article" date="2014" name="Front. Microbiol.">
        <title>High frequency of phylogenetically diverse reductive dehalogenase-homologous genes in deep subseafloor sedimentary metagenomes.</title>
        <authorList>
            <person name="Kawai M."/>
            <person name="Futagami T."/>
            <person name="Toyoda A."/>
            <person name="Takaki Y."/>
            <person name="Nishi S."/>
            <person name="Hori S."/>
            <person name="Arai W."/>
            <person name="Tsubouchi T."/>
            <person name="Morono Y."/>
            <person name="Uchiyama I."/>
            <person name="Ito T."/>
            <person name="Fujiyama A."/>
            <person name="Inagaki F."/>
            <person name="Takami H."/>
        </authorList>
    </citation>
    <scope>NUCLEOTIDE SEQUENCE</scope>
    <source>
        <strain evidence="1">Expedition CK06-06</strain>
    </source>
</reference>
<organism evidence="1">
    <name type="scientific">marine sediment metagenome</name>
    <dbReference type="NCBI Taxonomy" id="412755"/>
    <lineage>
        <taxon>unclassified sequences</taxon>
        <taxon>metagenomes</taxon>
        <taxon>ecological metagenomes</taxon>
    </lineage>
</organism>